<keyword evidence="3 6" id="KW-0812">Transmembrane</keyword>
<keyword evidence="6" id="KW-0675">Receptor</keyword>
<feature type="transmembrane region" description="Helical" evidence="6">
    <location>
        <begin position="129"/>
        <end position="145"/>
    </location>
</feature>
<dbReference type="GO" id="GO:0050909">
    <property type="term" value="P:sensory perception of taste"/>
    <property type="evidence" value="ECO:0007669"/>
    <property type="project" value="InterPro"/>
</dbReference>
<evidence type="ECO:0000313" key="8">
    <source>
        <dbReference type="Proteomes" id="UP000092461"/>
    </source>
</evidence>
<dbReference type="GO" id="GO:0007165">
    <property type="term" value="P:signal transduction"/>
    <property type="evidence" value="ECO:0007669"/>
    <property type="project" value="UniProtKB-KW"/>
</dbReference>
<reference evidence="7" key="1">
    <citation type="submission" date="2020-05" db="UniProtKB">
        <authorList>
            <consortium name="EnsemblMetazoa"/>
        </authorList>
    </citation>
    <scope>IDENTIFICATION</scope>
    <source>
        <strain evidence="7">Jacobina</strain>
    </source>
</reference>
<keyword evidence="2 6" id="KW-1003">Cell membrane</keyword>
<dbReference type="Proteomes" id="UP000092461">
    <property type="component" value="Unassembled WGS sequence"/>
</dbReference>
<comment type="function">
    <text evidence="6">Gustatory receptor which mediates acceptance or avoidance behavior, depending on its substrates.</text>
</comment>
<dbReference type="Pfam" id="PF08395">
    <property type="entry name" value="7tm_7"/>
    <property type="match status" value="1"/>
</dbReference>
<dbReference type="EnsemblMetazoa" id="LLOJ010860-RA">
    <property type="protein sequence ID" value="LLOJ010860-PA"/>
    <property type="gene ID" value="LLOJ010860"/>
</dbReference>
<dbReference type="InterPro" id="IPR013604">
    <property type="entry name" value="7TM_chemorcpt"/>
</dbReference>
<dbReference type="GO" id="GO:0005886">
    <property type="term" value="C:plasma membrane"/>
    <property type="evidence" value="ECO:0007669"/>
    <property type="project" value="UniProtKB-SubCell"/>
</dbReference>
<accession>A0A3F2ZD81</accession>
<evidence type="ECO:0000256" key="4">
    <source>
        <dbReference type="ARBA" id="ARBA00022989"/>
    </source>
</evidence>
<protein>
    <recommendedName>
        <fullName evidence="6">Gustatory receptor</fullName>
    </recommendedName>
</protein>
<feature type="transmembrane region" description="Helical" evidence="6">
    <location>
        <begin position="225"/>
        <end position="250"/>
    </location>
</feature>
<proteinExistence type="inferred from homology"/>
<evidence type="ECO:0000256" key="1">
    <source>
        <dbReference type="ARBA" id="ARBA00004651"/>
    </source>
</evidence>
<dbReference type="EMBL" id="AJWK01009581">
    <property type="status" value="NOT_ANNOTATED_CDS"/>
    <property type="molecule type" value="Genomic_DNA"/>
</dbReference>
<organism evidence="7 8">
    <name type="scientific">Lutzomyia longipalpis</name>
    <name type="common">Sand fly</name>
    <dbReference type="NCBI Taxonomy" id="7200"/>
    <lineage>
        <taxon>Eukaryota</taxon>
        <taxon>Metazoa</taxon>
        <taxon>Ecdysozoa</taxon>
        <taxon>Arthropoda</taxon>
        <taxon>Hexapoda</taxon>
        <taxon>Insecta</taxon>
        <taxon>Pterygota</taxon>
        <taxon>Neoptera</taxon>
        <taxon>Endopterygota</taxon>
        <taxon>Diptera</taxon>
        <taxon>Nematocera</taxon>
        <taxon>Psychodoidea</taxon>
        <taxon>Psychodidae</taxon>
        <taxon>Lutzomyia</taxon>
        <taxon>Lutzomyia</taxon>
    </lineage>
</organism>
<dbReference type="VEuPathDB" id="VectorBase:LLOJ010860"/>
<sequence>MILTRDLGILFIFQKLITIPNYGLSKKCHPCIRKLIIGLRCLPFACSTIIVLYQCFSYIGEKRVGFPEVSDVAFILSEFDFIFMQAIMGLIAIYAITHNKTHIRFLNLIEIYEKNYSAFRIPPRKFMKLWNSAKFLAIVLHMIFLNTLNLAVEENYYREDTLFSYFFYNLSIAIVDIEGIYVASLARLIGDFFDRARIDRTNKQTSVKVLFPRDSMEFLNTFNDAFGIILFFSFIAEFICWCLSCFFIIWRLSSGDLVEHNDCLIVECTTWILRSVFIITHIGLACDHFSTTIFDYKATLNHLSTYQSEENENKINKFVVNQFQLKKLHQTLLGLNVSIFRSINVNSSTLFKIFTSVVSHIVILMQFKDMEEQRSQ</sequence>
<evidence type="ECO:0000256" key="3">
    <source>
        <dbReference type="ARBA" id="ARBA00022692"/>
    </source>
</evidence>
<comment type="similarity">
    <text evidence="6">Belongs to the insect chemoreceptor superfamily. Gustatory receptor (GR) family.</text>
</comment>
<feature type="transmembrane region" description="Helical" evidence="6">
    <location>
        <begin position="35"/>
        <end position="60"/>
    </location>
</feature>
<keyword evidence="4 6" id="KW-1133">Transmembrane helix</keyword>
<evidence type="ECO:0000256" key="6">
    <source>
        <dbReference type="RuleBase" id="RU363108"/>
    </source>
</evidence>
<dbReference type="AlphaFoldDB" id="A0A3F2ZD81"/>
<keyword evidence="5 6" id="KW-0472">Membrane</keyword>
<comment type="caution">
    <text evidence="6">Lacks conserved residue(s) required for the propagation of feature annotation.</text>
</comment>
<evidence type="ECO:0000313" key="7">
    <source>
        <dbReference type="EnsemblMetazoa" id="LLOJ010860-PA"/>
    </source>
</evidence>
<keyword evidence="6" id="KW-0807">Transducer</keyword>
<name>A0A3F2ZD81_LUTLO</name>
<comment type="subcellular location">
    <subcellularLocation>
        <location evidence="1 6">Cell membrane</location>
        <topology evidence="1 6">Multi-pass membrane protein</topology>
    </subcellularLocation>
</comment>
<evidence type="ECO:0000256" key="2">
    <source>
        <dbReference type="ARBA" id="ARBA00022475"/>
    </source>
</evidence>
<evidence type="ECO:0000256" key="5">
    <source>
        <dbReference type="ARBA" id="ARBA00023136"/>
    </source>
</evidence>
<feature type="transmembrane region" description="Helical" evidence="6">
    <location>
        <begin position="165"/>
        <end position="190"/>
    </location>
</feature>
<keyword evidence="8" id="KW-1185">Reference proteome</keyword>
<feature type="transmembrane region" description="Helical" evidence="6">
    <location>
        <begin position="72"/>
        <end position="96"/>
    </location>
</feature>